<dbReference type="NCBIfam" id="TIGR01494">
    <property type="entry name" value="ATPase_P-type"/>
    <property type="match status" value="1"/>
</dbReference>
<evidence type="ECO:0000259" key="28">
    <source>
        <dbReference type="PROSITE" id="PS00028"/>
    </source>
</evidence>
<feature type="binding site" evidence="25">
    <location>
        <position position="569"/>
    </location>
    <ligand>
        <name>Mg(2+)</name>
        <dbReference type="ChEBI" id="CHEBI:18420"/>
    </ligand>
</feature>
<evidence type="ECO:0000256" key="11">
    <source>
        <dbReference type="ARBA" id="ARBA00022741"/>
    </source>
</evidence>
<dbReference type="GO" id="GO:0005634">
    <property type="term" value="C:nucleus"/>
    <property type="evidence" value="ECO:0007669"/>
    <property type="project" value="UniProtKB-SubCell"/>
</dbReference>
<dbReference type="SMART" id="SM00709">
    <property type="entry name" value="Zpr1"/>
    <property type="match status" value="2"/>
</dbReference>
<dbReference type="InterPro" id="IPR023299">
    <property type="entry name" value="ATPase_P-typ_cyto_dom_N"/>
</dbReference>
<comment type="function">
    <text evidence="22">Acts as a protein folding chaperone for elongation factor 1-alpha.</text>
</comment>
<evidence type="ECO:0000256" key="22">
    <source>
        <dbReference type="ARBA" id="ARBA00054139"/>
    </source>
</evidence>
<dbReference type="PROSITE" id="PS00028">
    <property type="entry name" value="ZINC_FINGER_C2H2_1"/>
    <property type="match status" value="2"/>
</dbReference>
<feature type="compositionally biased region" description="Basic and acidic residues" evidence="26">
    <location>
        <begin position="2627"/>
        <end position="2638"/>
    </location>
</feature>
<evidence type="ECO:0000256" key="4">
    <source>
        <dbReference type="ARBA" id="ARBA00008354"/>
    </source>
</evidence>
<dbReference type="Pfam" id="PF12171">
    <property type="entry name" value="zf-C2H2_jaz"/>
    <property type="match status" value="1"/>
</dbReference>
<evidence type="ECO:0000313" key="30">
    <source>
        <dbReference type="Proteomes" id="UP000717515"/>
    </source>
</evidence>
<feature type="domain" description="C2H2-type" evidence="28">
    <location>
        <begin position="1835"/>
        <end position="1857"/>
    </location>
</feature>
<evidence type="ECO:0000256" key="2">
    <source>
        <dbReference type="ARBA" id="ARBA00004127"/>
    </source>
</evidence>
<dbReference type="InterPro" id="IPR004457">
    <property type="entry name" value="Znf_ZPR1"/>
</dbReference>
<dbReference type="PANTHER" id="PTHR24092:SF180">
    <property type="entry name" value="PHOSPHOLIPID-TRANSPORTING ATPASE DNF1-RELATED"/>
    <property type="match status" value="1"/>
</dbReference>
<feature type="binding site" evidence="24">
    <location>
        <position position="886"/>
    </location>
    <ligand>
        <name>ATP</name>
        <dbReference type="ChEBI" id="CHEBI:30616"/>
    </ligand>
</feature>
<feature type="binding site" evidence="24">
    <location>
        <position position="567"/>
    </location>
    <ligand>
        <name>ATP</name>
        <dbReference type="ChEBI" id="CHEBI:30616"/>
    </ligand>
</feature>
<dbReference type="GO" id="GO:0008270">
    <property type="term" value="F:zinc ion binding"/>
    <property type="evidence" value="ECO:0007669"/>
    <property type="project" value="UniProtKB-KW"/>
</dbReference>
<dbReference type="Pfam" id="PF13246">
    <property type="entry name" value="Cation_ATPase"/>
    <property type="match status" value="1"/>
</dbReference>
<dbReference type="GO" id="GO:0000287">
    <property type="term" value="F:magnesium ion binding"/>
    <property type="evidence" value="ECO:0007669"/>
    <property type="project" value="InterPro"/>
</dbReference>
<evidence type="ECO:0000256" key="18">
    <source>
        <dbReference type="ARBA" id="ARBA00023136"/>
    </source>
</evidence>
<comment type="cofactor">
    <cofactor evidence="25">
        <name>Mg(2+)</name>
        <dbReference type="ChEBI" id="CHEBI:18420"/>
    </cofactor>
</comment>
<feature type="binding site" evidence="24">
    <location>
        <position position="986"/>
    </location>
    <ligand>
        <name>ATP</name>
        <dbReference type="ChEBI" id="CHEBI:30616"/>
    </ligand>
</feature>
<evidence type="ECO:0000256" key="19">
    <source>
        <dbReference type="ARBA" id="ARBA00023242"/>
    </source>
</evidence>
<evidence type="ECO:0000256" key="9">
    <source>
        <dbReference type="ARBA" id="ARBA00022723"/>
    </source>
</evidence>
<dbReference type="InterPro" id="IPR008250">
    <property type="entry name" value="ATPase_P-typ_transduc_dom_A_sf"/>
</dbReference>
<dbReference type="SFLD" id="SFLDF00027">
    <property type="entry name" value="p-type_atpase"/>
    <property type="match status" value="1"/>
</dbReference>
<dbReference type="Pfam" id="PF12756">
    <property type="entry name" value="zf-C2H2_2"/>
    <property type="match status" value="1"/>
</dbReference>
<dbReference type="GO" id="GO:0003676">
    <property type="term" value="F:nucleic acid binding"/>
    <property type="evidence" value="ECO:0007669"/>
    <property type="project" value="InterPro"/>
</dbReference>
<feature type="compositionally biased region" description="Basic and acidic residues" evidence="26">
    <location>
        <begin position="2283"/>
        <end position="2414"/>
    </location>
</feature>
<dbReference type="SUPFAM" id="SSF56784">
    <property type="entry name" value="HAD-like"/>
    <property type="match status" value="1"/>
</dbReference>
<feature type="binding site" evidence="24">
    <location>
        <position position="884"/>
    </location>
    <ligand>
        <name>ATP</name>
        <dbReference type="ChEBI" id="CHEBI:30616"/>
    </ligand>
</feature>
<dbReference type="CDD" id="cd02073">
    <property type="entry name" value="P-type_ATPase_APLT_Dnf-like"/>
    <property type="match status" value="1"/>
</dbReference>
<feature type="transmembrane region" description="Helical" evidence="27">
    <location>
        <begin position="99"/>
        <end position="116"/>
    </location>
</feature>
<dbReference type="InterPro" id="IPR032631">
    <property type="entry name" value="P-type_ATPase_N"/>
</dbReference>
<feature type="active site" description="4-aspartylphosphate intermediate" evidence="23">
    <location>
        <position position="567"/>
    </location>
</feature>
<dbReference type="EC" id="7.6.2.1" evidence="5"/>
<keyword evidence="14 24" id="KW-0067">ATP-binding</keyword>
<feature type="binding site" evidence="25">
    <location>
        <position position="1006"/>
    </location>
    <ligand>
        <name>Mg(2+)</name>
        <dbReference type="ChEBI" id="CHEBI:18420"/>
    </ligand>
</feature>
<feature type="region of interest" description="Disordered" evidence="26">
    <location>
        <begin position="1316"/>
        <end position="1419"/>
    </location>
</feature>
<dbReference type="SUPFAM" id="SSF81653">
    <property type="entry name" value="Calcium ATPase, transduction domain A"/>
    <property type="match status" value="1"/>
</dbReference>
<feature type="region of interest" description="Disordered" evidence="26">
    <location>
        <begin position="1525"/>
        <end position="1589"/>
    </location>
</feature>
<dbReference type="Pfam" id="PF03367">
    <property type="entry name" value="Zn_ribbon_ZPR1"/>
    <property type="match status" value="2"/>
</dbReference>
<dbReference type="InterPro" id="IPR036412">
    <property type="entry name" value="HAD-like_sf"/>
</dbReference>
<feature type="compositionally biased region" description="Low complexity" evidence="26">
    <location>
        <begin position="1783"/>
        <end position="1803"/>
    </location>
</feature>
<feature type="compositionally biased region" description="Low complexity" evidence="26">
    <location>
        <begin position="1760"/>
        <end position="1769"/>
    </location>
</feature>
<feature type="region of interest" description="Disordered" evidence="26">
    <location>
        <begin position="3108"/>
        <end position="3153"/>
    </location>
</feature>
<dbReference type="FunFam" id="2.20.25.420:FF:000001">
    <property type="entry name" value="Zinc finger protein ZPR1"/>
    <property type="match status" value="1"/>
</dbReference>
<feature type="binding site" evidence="24">
    <location>
        <position position="980"/>
    </location>
    <ligand>
        <name>ATP</name>
        <dbReference type="ChEBI" id="CHEBI:30616"/>
    </ligand>
</feature>
<feature type="binding site" evidence="24">
    <location>
        <position position="885"/>
    </location>
    <ligand>
        <name>ATP</name>
        <dbReference type="ChEBI" id="CHEBI:30616"/>
    </ligand>
</feature>
<feature type="region of interest" description="Disordered" evidence="26">
    <location>
        <begin position="1760"/>
        <end position="1803"/>
    </location>
</feature>
<dbReference type="CDD" id="cd06503">
    <property type="entry name" value="ATP-synt_Fo_b"/>
    <property type="match status" value="1"/>
</dbReference>
<evidence type="ECO:0000256" key="13">
    <source>
        <dbReference type="ARBA" id="ARBA00022833"/>
    </source>
</evidence>
<feature type="region of interest" description="Disordered" evidence="26">
    <location>
        <begin position="2493"/>
        <end position="2522"/>
    </location>
</feature>
<dbReference type="EMBL" id="JAIFTL010000332">
    <property type="protein sequence ID" value="KAG9320074.1"/>
    <property type="molecule type" value="Genomic_DNA"/>
</dbReference>
<dbReference type="InterPro" id="IPR001757">
    <property type="entry name" value="P_typ_ATPase"/>
</dbReference>
<feature type="compositionally biased region" description="Low complexity" evidence="26">
    <location>
        <begin position="1681"/>
        <end position="1690"/>
    </location>
</feature>
<proteinExistence type="inferred from homology"/>
<keyword evidence="19" id="KW-0539">Nucleus</keyword>
<dbReference type="FunFam" id="3.40.50.1000:FF:000001">
    <property type="entry name" value="Phospholipid-transporting ATPase IC"/>
    <property type="match status" value="1"/>
</dbReference>
<dbReference type="FunFam" id="3.40.1110.10:FF:000087">
    <property type="entry name" value="Phospholipid-transporting ATPase"/>
    <property type="match status" value="1"/>
</dbReference>
<dbReference type="SUPFAM" id="SSF81665">
    <property type="entry name" value="Calcium ATPase, transmembrane domain M"/>
    <property type="match status" value="1"/>
</dbReference>
<evidence type="ECO:0000256" key="3">
    <source>
        <dbReference type="ARBA" id="ARBA00008109"/>
    </source>
</evidence>
<evidence type="ECO:0000256" key="27">
    <source>
        <dbReference type="SAM" id="Phobius"/>
    </source>
</evidence>
<evidence type="ECO:0000256" key="14">
    <source>
        <dbReference type="ARBA" id="ARBA00022840"/>
    </source>
</evidence>
<dbReference type="SFLD" id="SFLDG00002">
    <property type="entry name" value="C1.7:_P-type_atpase_like"/>
    <property type="match status" value="1"/>
</dbReference>
<dbReference type="InterPro" id="IPR006539">
    <property type="entry name" value="P-type_ATPase_IV"/>
</dbReference>
<keyword evidence="8 27" id="KW-0812">Transmembrane</keyword>
<evidence type="ECO:0000256" key="16">
    <source>
        <dbReference type="ARBA" id="ARBA00022967"/>
    </source>
</evidence>
<keyword evidence="10" id="KW-0677">Repeat</keyword>
<protein>
    <recommendedName>
        <fullName evidence="5">P-type phospholipid transporter</fullName>
        <ecNumber evidence="5">7.6.2.1</ecNumber>
    </recommendedName>
</protein>
<comment type="similarity">
    <text evidence="3">Belongs to the cation transport ATPase (P-type) (TC 3.A.3) family. Type IV subfamily.</text>
</comment>
<reference evidence="29" key="1">
    <citation type="submission" date="2021-07" db="EMBL/GenBank/DDBJ databases">
        <title>Draft genome of Mortierella alpina, strain LL118, isolated from an aspen leaf litter sample.</title>
        <authorList>
            <person name="Yang S."/>
            <person name="Vinatzer B.A."/>
        </authorList>
    </citation>
    <scope>NUCLEOTIDE SEQUENCE</scope>
    <source>
        <strain evidence="29">LL118</strain>
    </source>
</reference>
<feature type="region of interest" description="Disordered" evidence="26">
    <location>
        <begin position="1614"/>
        <end position="1721"/>
    </location>
</feature>
<evidence type="ECO:0000256" key="1">
    <source>
        <dbReference type="ARBA" id="ARBA00004123"/>
    </source>
</evidence>
<dbReference type="GO" id="GO:0045332">
    <property type="term" value="P:phospholipid translocation"/>
    <property type="evidence" value="ECO:0007669"/>
    <property type="project" value="TreeGrafter"/>
</dbReference>
<comment type="similarity">
    <text evidence="4">Belongs to the ZPR1 family.</text>
</comment>
<dbReference type="Gene3D" id="3.40.1110.10">
    <property type="entry name" value="Calcium-transporting ATPase, cytoplasmic domain N"/>
    <property type="match status" value="1"/>
</dbReference>
<keyword evidence="17 27" id="KW-1133">Transmembrane helix</keyword>
<comment type="subcellular location">
    <subcellularLocation>
        <location evidence="2">Endomembrane system</location>
        <topology evidence="2">Multi-pass membrane protein</topology>
    </subcellularLocation>
    <subcellularLocation>
        <location evidence="1">Nucleus</location>
    </subcellularLocation>
</comment>
<dbReference type="FunFam" id="3.40.50.1000:FF:000130">
    <property type="entry name" value="Phospholipid-transporting ATPase"/>
    <property type="match status" value="1"/>
</dbReference>
<feature type="binding site" evidence="25">
    <location>
        <position position="567"/>
    </location>
    <ligand>
        <name>Mg(2+)</name>
        <dbReference type="ChEBI" id="CHEBI:18420"/>
    </ligand>
</feature>
<dbReference type="PROSITE" id="PS00154">
    <property type="entry name" value="ATPASE_E1_E2"/>
    <property type="match status" value="1"/>
</dbReference>
<dbReference type="SMART" id="SM00355">
    <property type="entry name" value="ZnF_C2H2"/>
    <property type="match status" value="4"/>
</dbReference>
<dbReference type="FunFam" id="2.60.120.1040:FF:000003">
    <property type="entry name" value="Zinc finger protein zpr1"/>
    <property type="match status" value="1"/>
</dbReference>
<keyword evidence="9 25" id="KW-0479">Metal-binding</keyword>
<dbReference type="NCBIfam" id="TIGR00310">
    <property type="entry name" value="ZPR1_znf"/>
    <property type="match status" value="2"/>
</dbReference>
<feature type="binding site" evidence="24">
    <location>
        <position position="768"/>
    </location>
    <ligand>
        <name>ATP</name>
        <dbReference type="ChEBI" id="CHEBI:30616"/>
    </ligand>
</feature>
<keyword evidence="7" id="KW-0597">Phosphoprotein</keyword>
<evidence type="ECO:0000256" key="6">
    <source>
        <dbReference type="ARBA" id="ARBA00022448"/>
    </source>
</evidence>
<feature type="region of interest" description="Disordered" evidence="26">
    <location>
        <begin position="2227"/>
        <end position="2438"/>
    </location>
</feature>
<evidence type="ECO:0000256" key="17">
    <source>
        <dbReference type="ARBA" id="ARBA00022989"/>
    </source>
</evidence>
<dbReference type="InterPro" id="IPR018303">
    <property type="entry name" value="ATPase_P-typ_P_site"/>
</dbReference>
<feature type="transmembrane region" description="Helical" evidence="27">
    <location>
        <begin position="1099"/>
        <end position="1116"/>
    </location>
</feature>
<feature type="compositionally biased region" description="Low complexity" evidence="26">
    <location>
        <begin position="1392"/>
        <end position="1408"/>
    </location>
</feature>
<dbReference type="GO" id="GO:0016887">
    <property type="term" value="F:ATP hydrolysis activity"/>
    <property type="evidence" value="ECO:0007669"/>
    <property type="project" value="InterPro"/>
</dbReference>
<feature type="compositionally biased region" description="Polar residues" evidence="26">
    <location>
        <begin position="1316"/>
        <end position="1332"/>
    </location>
</feature>
<accession>A0A9P7ZXK3</accession>
<feature type="compositionally biased region" description="Basic and acidic residues" evidence="26">
    <location>
        <begin position="3108"/>
        <end position="3142"/>
    </location>
</feature>
<feature type="binding site" evidence="24">
    <location>
        <position position="745"/>
    </location>
    <ligand>
        <name>ATP</name>
        <dbReference type="ChEBI" id="CHEBI:30616"/>
    </ligand>
</feature>
<feature type="binding site" evidence="24">
    <location>
        <position position="804"/>
    </location>
    <ligand>
        <name>ATP</name>
        <dbReference type="ChEBI" id="CHEBI:30616"/>
    </ligand>
</feature>
<comment type="catalytic activity">
    <reaction evidence="20">
        <text>ATP + H2O + phospholipidSide 1 = ADP + phosphate + phospholipidSide 2.</text>
        <dbReference type="EC" id="7.6.2.1"/>
    </reaction>
</comment>
<dbReference type="Pfam" id="PF16212">
    <property type="entry name" value="PhoLip_ATPase_C"/>
    <property type="match status" value="1"/>
</dbReference>
<keyword evidence="18 27" id="KW-0472">Membrane</keyword>
<feature type="region of interest" description="Disordered" evidence="26">
    <location>
        <begin position="2595"/>
        <end position="2616"/>
    </location>
</feature>
<dbReference type="Pfam" id="PF16209">
    <property type="entry name" value="PhoLip_ATPase_N"/>
    <property type="match status" value="1"/>
</dbReference>
<feature type="compositionally biased region" description="Basic and acidic residues" evidence="26">
    <location>
        <begin position="1363"/>
        <end position="1372"/>
    </location>
</feature>
<dbReference type="GO" id="GO:0005886">
    <property type="term" value="C:plasma membrane"/>
    <property type="evidence" value="ECO:0007669"/>
    <property type="project" value="TreeGrafter"/>
</dbReference>
<dbReference type="NCBIfam" id="TIGR01652">
    <property type="entry name" value="ATPase-Plipid"/>
    <property type="match status" value="1"/>
</dbReference>
<dbReference type="Gene3D" id="2.60.120.1040">
    <property type="entry name" value="ZPR1, A/B domain"/>
    <property type="match status" value="2"/>
</dbReference>
<feature type="binding site" evidence="25">
    <location>
        <position position="1010"/>
    </location>
    <ligand>
        <name>Mg(2+)</name>
        <dbReference type="ChEBI" id="CHEBI:18420"/>
    </ligand>
</feature>
<dbReference type="SUPFAM" id="SSF57667">
    <property type="entry name" value="beta-beta-alpha zinc fingers"/>
    <property type="match status" value="2"/>
</dbReference>
<dbReference type="InterPro" id="IPR041661">
    <property type="entry name" value="ZN622/Rei1/Reh1_Znf-C2H2"/>
</dbReference>
<feature type="transmembrane region" description="Helical" evidence="27">
    <location>
        <begin position="1181"/>
        <end position="1200"/>
    </location>
</feature>
<comment type="catalytic activity">
    <reaction evidence="21">
        <text>a 1,2-diacyl-sn-glycero-3-phosphoethanolamine(out) + ATP + H2O = a 1,2-diacyl-sn-glycero-3-phosphoethanolamine(in) + ADP + phosphate + H(+)</text>
        <dbReference type="Rhea" id="RHEA:66132"/>
        <dbReference type="ChEBI" id="CHEBI:15377"/>
        <dbReference type="ChEBI" id="CHEBI:15378"/>
        <dbReference type="ChEBI" id="CHEBI:30616"/>
        <dbReference type="ChEBI" id="CHEBI:43474"/>
        <dbReference type="ChEBI" id="CHEBI:64612"/>
        <dbReference type="ChEBI" id="CHEBI:456216"/>
    </reaction>
    <physiologicalReaction direction="left-to-right" evidence="21">
        <dbReference type="Rhea" id="RHEA:66133"/>
    </physiologicalReaction>
</comment>
<feature type="compositionally biased region" description="Polar residues" evidence="26">
    <location>
        <begin position="217"/>
        <end position="239"/>
    </location>
</feature>
<feature type="transmembrane region" description="Helical" evidence="27">
    <location>
        <begin position="495"/>
        <end position="519"/>
    </location>
</feature>
<organism evidence="29 30">
    <name type="scientific">Mortierella alpina</name>
    <name type="common">Oleaginous fungus</name>
    <name type="synonym">Mortierella renispora</name>
    <dbReference type="NCBI Taxonomy" id="64518"/>
    <lineage>
        <taxon>Eukaryota</taxon>
        <taxon>Fungi</taxon>
        <taxon>Fungi incertae sedis</taxon>
        <taxon>Mucoromycota</taxon>
        <taxon>Mortierellomycotina</taxon>
        <taxon>Mortierellomycetes</taxon>
        <taxon>Mortierellales</taxon>
        <taxon>Mortierellaceae</taxon>
        <taxon>Mortierella</taxon>
    </lineage>
</organism>
<dbReference type="InterPro" id="IPR032630">
    <property type="entry name" value="P_typ_ATPase_c"/>
</dbReference>
<dbReference type="InterPro" id="IPR013087">
    <property type="entry name" value="Znf_C2H2_type"/>
</dbReference>
<dbReference type="PANTHER" id="PTHR24092">
    <property type="entry name" value="PROBABLE PHOSPHOLIPID-TRANSPORTING ATPASE"/>
    <property type="match status" value="1"/>
</dbReference>
<feature type="transmembrane region" description="Helical" evidence="27">
    <location>
        <begin position="1252"/>
        <end position="1270"/>
    </location>
</feature>
<evidence type="ECO:0000313" key="29">
    <source>
        <dbReference type="EMBL" id="KAG9320074.1"/>
    </source>
</evidence>
<dbReference type="Pfam" id="PF22794">
    <property type="entry name" value="jr-ZPR1"/>
    <property type="match status" value="2"/>
</dbReference>
<feature type="compositionally biased region" description="Polar residues" evidence="26">
    <location>
        <begin position="1373"/>
        <end position="1384"/>
    </location>
</feature>
<evidence type="ECO:0000256" key="8">
    <source>
        <dbReference type="ARBA" id="ARBA00022692"/>
    </source>
</evidence>
<dbReference type="InterPro" id="IPR042451">
    <property type="entry name" value="ZPR1_A/B_dom"/>
</dbReference>
<dbReference type="Proteomes" id="UP000717515">
    <property type="component" value="Unassembled WGS sequence"/>
</dbReference>
<evidence type="ECO:0000256" key="7">
    <source>
        <dbReference type="ARBA" id="ARBA00022553"/>
    </source>
</evidence>
<dbReference type="SUPFAM" id="SSF81660">
    <property type="entry name" value="Metal cation-transporting ATPase, ATP-binding domain N"/>
    <property type="match status" value="1"/>
</dbReference>
<feature type="binding site" evidence="24">
    <location>
        <position position="1010"/>
    </location>
    <ligand>
        <name>ATP</name>
        <dbReference type="ChEBI" id="CHEBI:30616"/>
    </ligand>
</feature>
<feature type="transmembrane region" description="Helical" evidence="27">
    <location>
        <begin position="1146"/>
        <end position="1165"/>
    </location>
</feature>
<dbReference type="InterPro" id="IPR056180">
    <property type="entry name" value="ZPR1_jr_dom"/>
</dbReference>
<dbReference type="PRINTS" id="PR00119">
    <property type="entry name" value="CATATPASE"/>
</dbReference>
<feature type="binding site" evidence="24">
    <location>
        <position position="568"/>
    </location>
    <ligand>
        <name>ATP</name>
        <dbReference type="ChEBI" id="CHEBI:30616"/>
    </ligand>
</feature>
<feature type="binding site" evidence="24">
    <location>
        <position position="1009"/>
    </location>
    <ligand>
        <name>ATP</name>
        <dbReference type="ChEBI" id="CHEBI:30616"/>
    </ligand>
</feature>
<dbReference type="GO" id="GO:0005524">
    <property type="term" value="F:ATP binding"/>
    <property type="evidence" value="ECO:0007669"/>
    <property type="project" value="UniProtKB-KW"/>
</dbReference>
<keyword evidence="16" id="KW-1278">Translocase</keyword>
<dbReference type="FunFam" id="2.20.25.420:FF:000002">
    <property type="entry name" value="Zinc finger protein ZPR1"/>
    <property type="match status" value="1"/>
</dbReference>
<dbReference type="GO" id="GO:0012505">
    <property type="term" value="C:endomembrane system"/>
    <property type="evidence" value="ECO:0007669"/>
    <property type="project" value="UniProtKB-SubCell"/>
</dbReference>
<dbReference type="InterPro" id="IPR003604">
    <property type="entry name" value="Matrin/U1-like-C_Znf_C2H2"/>
</dbReference>
<feature type="compositionally biased region" description="Polar residues" evidence="26">
    <location>
        <begin position="2262"/>
        <end position="2281"/>
    </location>
</feature>
<name>A0A9P7ZXK3_MORAP</name>
<dbReference type="FunFam" id="2.60.120.1040:FF:000001">
    <property type="entry name" value="Zinc finger protein ZPR1"/>
    <property type="match status" value="1"/>
</dbReference>
<dbReference type="InterPro" id="IPR044492">
    <property type="entry name" value="P_typ_ATPase_HD_dom"/>
</dbReference>
<dbReference type="Gene3D" id="2.20.25.420">
    <property type="entry name" value="ZPR1, zinc finger domain"/>
    <property type="match status" value="2"/>
</dbReference>
<evidence type="ECO:0000256" key="26">
    <source>
        <dbReference type="SAM" id="MobiDB-lite"/>
    </source>
</evidence>
<evidence type="ECO:0000256" key="5">
    <source>
        <dbReference type="ARBA" id="ARBA00012189"/>
    </source>
</evidence>
<dbReference type="SFLD" id="SFLDS00003">
    <property type="entry name" value="Haloacid_Dehalogenase"/>
    <property type="match status" value="1"/>
</dbReference>
<evidence type="ECO:0000256" key="23">
    <source>
        <dbReference type="PIRSR" id="PIRSR606539-1"/>
    </source>
</evidence>
<feature type="binding site" evidence="24">
    <location>
        <position position="704"/>
    </location>
    <ligand>
        <name>ATP</name>
        <dbReference type="ChEBI" id="CHEBI:30616"/>
    </ligand>
</feature>
<dbReference type="InterPro" id="IPR022755">
    <property type="entry name" value="Znf_C2H2_jaz"/>
</dbReference>
<dbReference type="InterPro" id="IPR023214">
    <property type="entry name" value="HAD_sf"/>
</dbReference>
<feature type="region of interest" description="Disordered" evidence="26">
    <location>
        <begin position="2625"/>
        <end position="2644"/>
    </location>
</feature>
<evidence type="ECO:0000256" key="25">
    <source>
        <dbReference type="PIRSR" id="PIRSR606539-3"/>
    </source>
</evidence>
<feature type="compositionally biased region" description="Basic residues" evidence="26">
    <location>
        <begin position="2235"/>
        <end position="2261"/>
    </location>
</feature>
<feature type="compositionally biased region" description="Polar residues" evidence="26">
    <location>
        <begin position="1691"/>
        <end position="1701"/>
    </location>
</feature>
<dbReference type="InterPro" id="IPR042452">
    <property type="entry name" value="ZPR1_Znf1/2"/>
</dbReference>
<sequence length="3153" mass="350556">MEFVHRAIPHRVRRLFAGKAKEGSGPEDSYRLRRMESHASMTATKRRRIFLNLTPESIENDLDAPNDSLPHYPTNKVTTSKYDLFSFIPKNLFEQFRRIANLYFLFVAGLSIAPVLGGFPPFLTFLPLIFIITVTAFKDAIEDWKRRKSDEAFNNAPTILLHNWTNTNVHSGTSTKLQAVQSAISGLFRILFGWMRSPRASLPNRAAAINAAAMHPTTPSGRSDQNSYFDGHQGSSGHGVTTPEAALDSAGRPARRPIRRNIPHSVLNHTESFTAKTCSGATWKDGIWQDVKVGDIVYLKNDDPIPADIVILSTSEPDGLCFIETKNLDGETNLKIRRGLTATTGLKTPADIERAAFYVESEAPHANLYSYQGALKWLISSGADMPAGDRVVHNKTESITINEILLRGCVLRNTDHVIGMVLFTGTDTKIMLNSGDTPSKRSRIEKDLNFHIVMNFIILFALSIGSAIANGVIFGDTENNSGTLFEYGADAKTPFMSAFITFWSCLILYQNIVPISLYISIEIVKTAQAYFIHKDIDMYDERVNQACTPKTWNISDDLGQIEYIFSDKTGTLTQNVMEFQKCTINGIDYGIGETDATRGQKMSGDGEYEPMEFESDEAYLIKLQQERLKMKAAMDRLFDNKYYSDKTTFVDSDLFADMADPTSKHAKAIMNFWTAVAVCHAVITERDMDKDPYKIEYKAQSPDEAALVSTARDVGFVFLEKKGPTMHLEIMGQPRTYKILNILEFNSNRKRMSVILRPPEGGIVLVCKGADSVIYERLDKADEQSKLREDTLVDLERFANEGLRTLCLAYRKVSEEEYAEWVLEYDEACSTIHNRDENIENACEGIEHSLILLGGTAIEDRLQEGVPECIALLSRAGIKLWVLTGDKTETAINIGFACNLLQRDMILIIIQAQDKEDTREQLMKALDKFWGREADKDPSLINKSHALIIDGETLKYGLSPSLNGLLLDVGKRCKSVICCRVSPLQKAKVVSMVKRGLDVMTLSIGDGANDVSMIQEANIGVGIAGEEGRQAVMASDFAISQFRFLSKLLLVHGRWSYIRISEMILTFFYKNIIWTFTIFWFQFYAGFTALLLFDYTLVVLYNLLFTSLPVMFMGAFDQDVDAKTSMQFPALYLRGIKQKHFTRGKFWLFVLDALFQSVVCFWIPYSISNDIYSSGRSSNDLVALGTLISACSVVVANLYVGLNMFHWTKMIFTVIFGSIVLFFLYCWVYANFFTIDNTFYGMDHILLGSPNFWLAILLAVIITMLPHYAYKFMRQYLKPNDIIIVREQLYKEKHPSKKERRARKLKALALRESEMNGTTSSFQDPGIVSSNHVLGDDDHEDDDLDQVPVIRNSPTILSPEDPNEVKPGDIRQRQASPSPMSSLSKMDEAYRSQMSSDGSGTSSTSLGSQPPPPSRELVGRRRVISNNNVLNEGSSSGAGAAVATALGSQDIYGGLQPATPAIVFNDNYSSSAPSLPLNSGASQPSSGMLEPVPNKFAQGYPTTSFSFNQEFITAAAAATGGVVGGPPVSGSSSAPTLEKPRIKRQSTPSIPVGGANFRFMGEDSPPRVPGGSGGSALSGGRPSSQQKLAGHTGFAFSTDDASAFVYSHLNRVHSASNDERTSAGASRSKRASQMYHGGRNSIDGSEFGGSVPSSPGMPSRGTNNEGPGFDLLCGNVFGEGASSSSSSTASPQPTCDTTAVDSSRRESLLRRPRGLSRSITSPDIPVAELGAILLQQQQDMERGMERLSKAQASVKAAQQQKRQSVQKVRFQSSVASLSGDGGSTSSSGGTLLPPSSAPAGSGSSAAAMSSIIIQPSAQGTILSTPDAPRSSLFTCLACHVAFKTADIQREHYRSDWHRYNLKRKMVELPPVSAEMFSQKVIAQKQKDAEDQAAAAVGNECKACRKSYSSENAYQNHLVSKKHKETEAKFKANPRPVKQEVEKPTKSDVESITSKMTVDLSVTDETTQEELDEIMDKKIDAAVRLELTDCLFCTEKAETFESNIEHMTKMHGFFIPDLEYLVDLEGLIRYLGEKVSVGNICLHCNGKGRQIKSLEAVRKHMVDKGHCKIPYDTESEMMEIVDFYDFRSSYPEEQQRKMLEAAARADRGEAPVEDDEDLLEDEELETGARLGEDEMELILPSGARLGHRSLNKYYRQNVKPEEARDSVLINRLLTHYTDHMGYDLALLKSKARSERGQALVARNEGESRWAQKQTSTFKDFRRIEEHKARVGQKQNKLQKHYHSHPRLLHFKPHLKNRLRKRAATSSDDQAGLTIDQTAQTQEEAGIKEESDRNKEEALRNEAEKERAEEDARRAKEEEDRLKKEQADREARAEAERQRIAAENAQKAKEEADRQAAERARLAKEAADRKAQEDMIRKAQEEADKKNKDQEDTGKKKNEAEGDHKDKDANNKKDGGEGDNSETAPNEDRSKPDTTDDDKSKRVVAISIASGGVIFAAFVVGLVFARTRQARKRNSARDAYLARKVDLDPIYGPAPPFSRMSRNDDGNSGGPVASAMLGSHPHHSSRQSLQFMQDMHHHRHYDEVLDRRDSTWATGMPSLVAAPHPAHLSRISHEFGGKQQHHNQHHHTRHSLLTLTPESPASRHTPMAEDAKTTADLGLSESKANSGLFDKKEHHDKDTPADGPLFQDIDGDQEVTEIESLCMNCHENGMTRLLLTRVPHFREVIIMAFDCPHCGHRSNELQQANAIAVGGAIYTCKINSKADLNRQLVKTDTAVVKIPEIDFEIPAQRGHLTTIEGLLSTVMEDLEGDQPVRKYMDEALYLQIDSILKKLQDLMDGQTPFTIILDDPAGNSYIESLDAPNLDSKLDLTVYMRSRAQERAMGLSVPEEEEGEVAEEVKATPMPQDQQILHAQHQLWEAGLTEADLEKEREAKRQAALAEGKNVGEFEEDLPEVLSFPANCSSCNAPSDTKMHILDIPHFKEMIIMSTVCDECGYKSNEVKAGGPVSEFGKRIILKIEDAEDMSRDILKSETCGLSIPEIDLELNSGTLGGRFTTVEGLLRQVHDELSSKVPSESEDQPERRRIFTKFLDSLEKVMSLEIKSTLILDDPLGNSYLQNLYAPEPDPAMTIEEYKRTFDQDEILGLNDMRLENYEGHDEVHPKAEVHSETEHHEEEKELTQDQKEAEEISGAGVSGGY</sequence>
<feature type="compositionally biased region" description="Low complexity" evidence="26">
    <location>
        <begin position="1648"/>
        <end position="1661"/>
    </location>
</feature>
<comment type="caution">
    <text evidence="29">The sequence shown here is derived from an EMBL/GenBank/DDBJ whole genome shotgun (WGS) entry which is preliminary data.</text>
</comment>
<feature type="compositionally biased region" description="Basic and acidic residues" evidence="26">
    <location>
        <begin position="2424"/>
        <end position="2438"/>
    </location>
</feature>
<feature type="compositionally biased region" description="Low complexity" evidence="26">
    <location>
        <begin position="1525"/>
        <end position="1536"/>
    </location>
</feature>
<keyword evidence="6" id="KW-0813">Transport</keyword>
<dbReference type="Gene3D" id="3.40.50.1000">
    <property type="entry name" value="HAD superfamily/HAD-like"/>
    <property type="match status" value="1"/>
</dbReference>
<keyword evidence="15 25" id="KW-0460">Magnesium</keyword>
<feature type="transmembrane region" description="Helical" evidence="27">
    <location>
        <begin position="450"/>
        <end position="475"/>
    </location>
</feature>
<dbReference type="SMART" id="SM00451">
    <property type="entry name" value="ZnF_U1"/>
    <property type="match status" value="2"/>
</dbReference>
<evidence type="ECO:0000256" key="10">
    <source>
        <dbReference type="ARBA" id="ARBA00022737"/>
    </source>
</evidence>
<dbReference type="InterPro" id="IPR036236">
    <property type="entry name" value="Znf_C2H2_sf"/>
</dbReference>
<evidence type="ECO:0000256" key="12">
    <source>
        <dbReference type="ARBA" id="ARBA00022771"/>
    </source>
</evidence>
<dbReference type="Gene3D" id="2.70.150.10">
    <property type="entry name" value="Calcium-transporting ATPase, cytoplasmic transduction domain A"/>
    <property type="match status" value="1"/>
</dbReference>
<feature type="transmembrane region" description="Helical" evidence="27">
    <location>
        <begin position="1072"/>
        <end position="1093"/>
    </location>
</feature>
<dbReference type="GO" id="GO:0140326">
    <property type="term" value="F:ATPase-coupled intramembrane lipid transporter activity"/>
    <property type="evidence" value="ECO:0007669"/>
    <property type="project" value="UniProtKB-EC"/>
</dbReference>
<feature type="transmembrane region" description="Helical" evidence="27">
    <location>
        <begin position="1212"/>
        <end position="1232"/>
    </location>
</feature>
<keyword evidence="13" id="KW-0862">Zinc</keyword>
<feature type="domain" description="C2H2-type" evidence="28">
    <location>
        <begin position="1900"/>
        <end position="1922"/>
    </location>
</feature>
<feature type="region of interest" description="Disordered" evidence="26">
    <location>
        <begin position="215"/>
        <end position="252"/>
    </location>
</feature>
<gene>
    <name evidence="29" type="ORF">KVV02_003546</name>
</gene>
<dbReference type="InterPro" id="IPR023298">
    <property type="entry name" value="ATPase_P-typ_TM_dom_sf"/>
</dbReference>
<feature type="binding site" evidence="24">
    <location>
        <position position="569"/>
    </location>
    <ligand>
        <name>ATP</name>
        <dbReference type="ChEBI" id="CHEBI:30616"/>
    </ligand>
</feature>
<keyword evidence="11 24" id="KW-0547">Nucleotide-binding</keyword>
<evidence type="ECO:0000256" key="15">
    <source>
        <dbReference type="ARBA" id="ARBA00022842"/>
    </source>
</evidence>
<evidence type="ECO:0000256" key="21">
    <source>
        <dbReference type="ARBA" id="ARBA00049128"/>
    </source>
</evidence>
<evidence type="ECO:0000256" key="20">
    <source>
        <dbReference type="ARBA" id="ARBA00034036"/>
    </source>
</evidence>
<evidence type="ECO:0000256" key="24">
    <source>
        <dbReference type="PIRSR" id="PIRSR606539-2"/>
    </source>
</evidence>
<keyword evidence="12" id="KW-0863">Zinc-finger</keyword>